<feature type="domain" description="Aminotransferase class I/classII large" evidence="1">
    <location>
        <begin position="4"/>
        <end position="80"/>
    </location>
</feature>
<evidence type="ECO:0000313" key="2">
    <source>
        <dbReference type="EMBL" id="APZ51186.1"/>
    </source>
</evidence>
<dbReference type="SUPFAM" id="SSF53383">
    <property type="entry name" value="PLP-dependent transferases"/>
    <property type="match status" value="1"/>
</dbReference>
<organism evidence="2 3">
    <name type="scientific">Salipiger abyssi</name>
    <dbReference type="NCBI Taxonomy" id="1250539"/>
    <lineage>
        <taxon>Bacteria</taxon>
        <taxon>Pseudomonadati</taxon>
        <taxon>Pseudomonadota</taxon>
        <taxon>Alphaproteobacteria</taxon>
        <taxon>Rhodobacterales</taxon>
        <taxon>Roseobacteraceae</taxon>
        <taxon>Salipiger</taxon>
    </lineage>
</organism>
<dbReference type="KEGG" id="paby:Ga0080574_TMP852"/>
<sequence length="88" mass="9519">MRFLLRERDRMAAALSPLGFRPLPGAANFLALLSPEGRGDLTEPLREAGIYVIAFTTGARDALRVAIGTPEDTDAVTEALSGILDRHR</sequence>
<reference evidence="2 3" key="1">
    <citation type="submission" date="2016-04" db="EMBL/GenBank/DDBJ databases">
        <title>Deep-sea bacteria in the southern Pacific.</title>
        <authorList>
            <person name="Tang K."/>
        </authorList>
    </citation>
    <scope>NUCLEOTIDE SEQUENCE [LARGE SCALE GENOMIC DNA]</scope>
    <source>
        <strain evidence="2 3">JLT2014</strain>
    </source>
</reference>
<dbReference type="GO" id="GO:0030170">
    <property type="term" value="F:pyridoxal phosphate binding"/>
    <property type="evidence" value="ECO:0007669"/>
    <property type="project" value="InterPro"/>
</dbReference>
<dbReference type="STRING" id="1250539.Ga0080574_TMP852"/>
<dbReference type="InterPro" id="IPR015424">
    <property type="entry name" value="PyrdxlP-dep_Trfase"/>
</dbReference>
<protein>
    <recommendedName>
        <fullName evidence="1">Aminotransferase class I/classII large domain-containing protein</fullName>
    </recommendedName>
</protein>
<keyword evidence="3" id="KW-1185">Reference proteome</keyword>
<proteinExistence type="predicted"/>
<accession>A0A1P8UP58</accession>
<dbReference type="EMBL" id="CP015093">
    <property type="protein sequence ID" value="APZ51186.1"/>
    <property type="molecule type" value="Genomic_DNA"/>
</dbReference>
<dbReference type="AlphaFoldDB" id="A0A1P8UP58"/>
<evidence type="ECO:0000313" key="3">
    <source>
        <dbReference type="Proteomes" id="UP000187059"/>
    </source>
</evidence>
<evidence type="ECO:0000259" key="1">
    <source>
        <dbReference type="Pfam" id="PF00155"/>
    </source>
</evidence>
<dbReference type="InterPro" id="IPR004839">
    <property type="entry name" value="Aminotransferase_I/II_large"/>
</dbReference>
<gene>
    <name evidence="2" type="ORF">Ga0080574_TMP852</name>
</gene>
<dbReference type="Pfam" id="PF00155">
    <property type="entry name" value="Aminotran_1_2"/>
    <property type="match status" value="1"/>
</dbReference>
<dbReference type="Gene3D" id="3.90.1150.10">
    <property type="entry name" value="Aspartate Aminotransferase, domain 1"/>
    <property type="match status" value="1"/>
</dbReference>
<dbReference type="Proteomes" id="UP000187059">
    <property type="component" value="Chromosome"/>
</dbReference>
<dbReference type="InterPro" id="IPR015422">
    <property type="entry name" value="PyrdxlP-dep_Trfase_small"/>
</dbReference>
<name>A0A1P8UP58_9RHOB</name>